<comment type="similarity">
    <text evidence="2 15">Belongs to the phenylalanyl-tRNA synthetase beta subunit family. Type 1 subfamily.</text>
</comment>
<dbReference type="PROSITE" id="PS51483">
    <property type="entry name" value="B5"/>
    <property type="match status" value="1"/>
</dbReference>
<evidence type="ECO:0000256" key="13">
    <source>
        <dbReference type="ARBA" id="ARBA00023146"/>
    </source>
</evidence>
<keyword evidence="12 15" id="KW-0648">Protein biosynthesis</keyword>
<evidence type="ECO:0000313" key="21">
    <source>
        <dbReference type="Proteomes" id="UP001382935"/>
    </source>
</evidence>
<dbReference type="EC" id="6.1.1.20" evidence="15"/>
<feature type="domain" description="TRNA-binding" evidence="17">
    <location>
        <begin position="39"/>
        <end position="148"/>
    </location>
</feature>
<dbReference type="Gene3D" id="3.30.930.10">
    <property type="entry name" value="Bira Bifunctional Protein, Domain 2"/>
    <property type="match status" value="1"/>
</dbReference>
<evidence type="ECO:0000256" key="15">
    <source>
        <dbReference type="HAMAP-Rule" id="MF_00283"/>
    </source>
</evidence>
<evidence type="ECO:0000256" key="3">
    <source>
        <dbReference type="ARBA" id="ARBA00011209"/>
    </source>
</evidence>
<evidence type="ECO:0000259" key="17">
    <source>
        <dbReference type="PROSITE" id="PS50886"/>
    </source>
</evidence>
<keyword evidence="5 16" id="KW-0820">tRNA-binding</keyword>
<dbReference type="InterPro" id="IPR005146">
    <property type="entry name" value="B3/B4_tRNA-bd"/>
</dbReference>
<dbReference type="Pfam" id="PF03483">
    <property type="entry name" value="B3_4"/>
    <property type="match status" value="1"/>
</dbReference>
<evidence type="ECO:0000256" key="2">
    <source>
        <dbReference type="ARBA" id="ARBA00008653"/>
    </source>
</evidence>
<evidence type="ECO:0000313" key="20">
    <source>
        <dbReference type="EMBL" id="WWM69734.1"/>
    </source>
</evidence>
<evidence type="ECO:0000256" key="12">
    <source>
        <dbReference type="ARBA" id="ARBA00022917"/>
    </source>
</evidence>
<dbReference type="Proteomes" id="UP001382935">
    <property type="component" value="Chromosome"/>
</dbReference>
<dbReference type="InterPro" id="IPR045060">
    <property type="entry name" value="Phe-tRNA-ligase_IIc_bsu"/>
</dbReference>
<keyword evidence="7 15" id="KW-0479">Metal-binding</keyword>
<keyword evidence="21" id="KW-1185">Reference proteome</keyword>
<dbReference type="InterPro" id="IPR041616">
    <property type="entry name" value="PheRS_beta_core"/>
</dbReference>
<dbReference type="InterPro" id="IPR045864">
    <property type="entry name" value="aa-tRNA-synth_II/BPL/LPL"/>
</dbReference>
<protein>
    <recommendedName>
        <fullName evidence="15">Phenylalanine--tRNA ligase beta subunit</fullName>
        <ecNumber evidence="15">6.1.1.20</ecNumber>
    </recommendedName>
    <alternativeName>
        <fullName evidence="15">Phenylalanyl-tRNA synthetase beta subunit</fullName>
        <shortName evidence="15">PheRS</shortName>
    </alternativeName>
</protein>
<feature type="binding site" evidence="15">
    <location>
        <position position="459"/>
    </location>
    <ligand>
        <name>Mg(2+)</name>
        <dbReference type="ChEBI" id="CHEBI:18420"/>
        <note>shared with alpha subunit</note>
    </ligand>
</feature>
<dbReference type="Gene3D" id="2.40.50.140">
    <property type="entry name" value="Nucleic acid-binding proteins"/>
    <property type="match status" value="1"/>
</dbReference>
<dbReference type="InterPro" id="IPR033714">
    <property type="entry name" value="tRNA_bind_bactPheRS"/>
</dbReference>
<dbReference type="NCBIfam" id="TIGR00472">
    <property type="entry name" value="pheT_bact"/>
    <property type="match status" value="1"/>
</dbReference>
<feature type="binding site" evidence="15">
    <location>
        <position position="460"/>
    </location>
    <ligand>
        <name>Mg(2+)</name>
        <dbReference type="ChEBI" id="CHEBI:18420"/>
        <note>shared with alpha subunit</note>
    </ligand>
</feature>
<dbReference type="SUPFAM" id="SSF54991">
    <property type="entry name" value="Anticodon-binding domain of PheRS"/>
    <property type="match status" value="1"/>
</dbReference>
<dbReference type="InterPro" id="IPR004532">
    <property type="entry name" value="Phe-tRNA-ligase_IIc_bsu_bact"/>
</dbReference>
<dbReference type="InterPro" id="IPR005147">
    <property type="entry name" value="tRNA_synthase_B5-dom"/>
</dbReference>
<evidence type="ECO:0000256" key="16">
    <source>
        <dbReference type="PROSITE-ProRule" id="PRU00209"/>
    </source>
</evidence>
<evidence type="ECO:0000256" key="11">
    <source>
        <dbReference type="ARBA" id="ARBA00022884"/>
    </source>
</evidence>
<evidence type="ECO:0000259" key="18">
    <source>
        <dbReference type="PROSITE" id="PS51447"/>
    </source>
</evidence>
<comment type="subunit">
    <text evidence="3 15">Tetramer of two alpha and two beta subunits.</text>
</comment>
<feature type="domain" description="FDX-ACB" evidence="18">
    <location>
        <begin position="696"/>
        <end position="785"/>
    </location>
</feature>
<dbReference type="HAMAP" id="MF_00283">
    <property type="entry name" value="Phe_tRNA_synth_beta1"/>
    <property type="match status" value="1"/>
</dbReference>
<dbReference type="RefSeq" id="WP_338502071.1">
    <property type="nucleotide sequence ID" value="NZ_CP145607.1"/>
</dbReference>
<proteinExistence type="inferred from homology"/>
<evidence type="ECO:0000256" key="5">
    <source>
        <dbReference type="ARBA" id="ARBA00022555"/>
    </source>
</evidence>
<evidence type="ECO:0000259" key="19">
    <source>
        <dbReference type="PROSITE" id="PS51483"/>
    </source>
</evidence>
<dbReference type="InterPro" id="IPR009061">
    <property type="entry name" value="DNA-bd_dom_put_sf"/>
</dbReference>
<dbReference type="EMBL" id="CP145607">
    <property type="protein sequence ID" value="WWM69734.1"/>
    <property type="molecule type" value="Genomic_DNA"/>
</dbReference>
<dbReference type="PANTHER" id="PTHR10947:SF0">
    <property type="entry name" value="PHENYLALANINE--TRNA LIGASE BETA SUBUNIT"/>
    <property type="match status" value="1"/>
</dbReference>
<dbReference type="SUPFAM" id="SSF55681">
    <property type="entry name" value="Class II aaRS and biotin synthetases"/>
    <property type="match status" value="1"/>
</dbReference>
<comment type="subcellular location">
    <subcellularLocation>
        <location evidence="1 15">Cytoplasm</location>
    </subcellularLocation>
</comment>
<dbReference type="Pfam" id="PF03147">
    <property type="entry name" value="FDX-ACB"/>
    <property type="match status" value="1"/>
</dbReference>
<feature type="binding site" evidence="15">
    <location>
        <position position="456"/>
    </location>
    <ligand>
        <name>Mg(2+)</name>
        <dbReference type="ChEBI" id="CHEBI:18420"/>
        <note>shared with alpha subunit</note>
    </ligand>
</feature>
<dbReference type="InterPro" id="IPR005121">
    <property type="entry name" value="Fdx_antiC-bd"/>
</dbReference>
<evidence type="ECO:0000256" key="9">
    <source>
        <dbReference type="ARBA" id="ARBA00022840"/>
    </source>
</evidence>
<evidence type="ECO:0000256" key="14">
    <source>
        <dbReference type="ARBA" id="ARBA00049255"/>
    </source>
</evidence>
<gene>
    <name evidence="15 20" type="primary">pheT</name>
    <name evidence="20" type="ORF">V6R86_03255</name>
</gene>
<dbReference type="Pfam" id="PF17759">
    <property type="entry name" value="tRNA_synthFbeta"/>
    <property type="match status" value="1"/>
</dbReference>
<dbReference type="SMART" id="SM00873">
    <property type="entry name" value="B3_4"/>
    <property type="match status" value="1"/>
</dbReference>
<dbReference type="SMART" id="SM00874">
    <property type="entry name" value="B5"/>
    <property type="match status" value="1"/>
</dbReference>
<dbReference type="Gene3D" id="3.30.56.10">
    <property type="match status" value="2"/>
</dbReference>
<dbReference type="PANTHER" id="PTHR10947">
    <property type="entry name" value="PHENYLALANYL-TRNA SYNTHETASE BETA CHAIN AND LEUCINE-RICH REPEAT-CONTAINING PROTEIN 47"/>
    <property type="match status" value="1"/>
</dbReference>
<accession>A0ABZ2FZW4</accession>
<name>A0ABZ2FZW4_9SPHN</name>
<dbReference type="Pfam" id="PF01588">
    <property type="entry name" value="tRNA_bind"/>
    <property type="match status" value="1"/>
</dbReference>
<dbReference type="InterPro" id="IPR036690">
    <property type="entry name" value="Fdx_antiC-bd_sf"/>
</dbReference>
<evidence type="ECO:0000256" key="1">
    <source>
        <dbReference type="ARBA" id="ARBA00004496"/>
    </source>
</evidence>
<comment type="cofactor">
    <cofactor evidence="15">
        <name>Mg(2+)</name>
        <dbReference type="ChEBI" id="CHEBI:18420"/>
    </cofactor>
    <text evidence="15">Binds 2 magnesium ions per tetramer.</text>
</comment>
<evidence type="ECO:0000256" key="10">
    <source>
        <dbReference type="ARBA" id="ARBA00022842"/>
    </source>
</evidence>
<keyword evidence="6 15" id="KW-0436">Ligase</keyword>
<keyword evidence="8 15" id="KW-0547">Nucleotide-binding</keyword>
<dbReference type="PROSITE" id="PS51447">
    <property type="entry name" value="FDX_ACB"/>
    <property type="match status" value="1"/>
</dbReference>
<dbReference type="SUPFAM" id="SSF50249">
    <property type="entry name" value="Nucleic acid-binding proteins"/>
    <property type="match status" value="1"/>
</dbReference>
<organism evidence="20 21">
    <name type="scientific">Sphingomonas kaistensis</name>
    <dbReference type="NCBI Taxonomy" id="298708"/>
    <lineage>
        <taxon>Bacteria</taxon>
        <taxon>Pseudomonadati</taxon>
        <taxon>Pseudomonadota</taxon>
        <taxon>Alphaproteobacteria</taxon>
        <taxon>Sphingomonadales</taxon>
        <taxon>Sphingomonadaceae</taxon>
        <taxon>Sphingomonas</taxon>
    </lineage>
</organism>
<feature type="binding site" evidence="15">
    <location>
        <position position="450"/>
    </location>
    <ligand>
        <name>Mg(2+)</name>
        <dbReference type="ChEBI" id="CHEBI:18420"/>
        <note>shared with alpha subunit</note>
    </ligand>
</feature>
<dbReference type="GO" id="GO:0004826">
    <property type="term" value="F:phenylalanine-tRNA ligase activity"/>
    <property type="evidence" value="ECO:0007669"/>
    <property type="project" value="UniProtKB-EC"/>
</dbReference>
<keyword evidence="4 15" id="KW-0963">Cytoplasm</keyword>
<dbReference type="Pfam" id="PF03484">
    <property type="entry name" value="B5"/>
    <property type="match status" value="1"/>
</dbReference>
<dbReference type="InterPro" id="IPR012340">
    <property type="entry name" value="NA-bd_OB-fold"/>
</dbReference>
<dbReference type="NCBIfam" id="NF045760">
    <property type="entry name" value="YtpR"/>
    <property type="match status" value="1"/>
</dbReference>
<reference evidence="20 21" key="1">
    <citation type="submission" date="2024-02" db="EMBL/GenBank/DDBJ databases">
        <title>Full genome sequence of Sphingomonas kaistensis.</title>
        <authorList>
            <person name="Poletto B.L."/>
            <person name="Silva G."/>
            <person name="Galante D."/>
            <person name="Campos K.R."/>
            <person name="Santos M.B.N."/>
            <person name="Sacchi C.T."/>
        </authorList>
    </citation>
    <scope>NUCLEOTIDE SEQUENCE [LARGE SCALE GENOMIC DNA]</scope>
    <source>
        <strain evidence="20 21">MA4R</strain>
    </source>
</reference>
<dbReference type="SUPFAM" id="SSF46955">
    <property type="entry name" value="Putative DNA-binding domain"/>
    <property type="match status" value="1"/>
</dbReference>
<dbReference type="Gene3D" id="3.50.40.10">
    <property type="entry name" value="Phenylalanyl-trna Synthetase, Chain B, domain 3"/>
    <property type="match status" value="1"/>
</dbReference>
<feature type="domain" description="B5" evidence="19">
    <location>
        <begin position="401"/>
        <end position="472"/>
    </location>
</feature>
<evidence type="ECO:0000256" key="7">
    <source>
        <dbReference type="ARBA" id="ARBA00022723"/>
    </source>
</evidence>
<dbReference type="Gene3D" id="3.30.70.380">
    <property type="entry name" value="Ferrodoxin-fold anticodon-binding domain"/>
    <property type="match status" value="1"/>
</dbReference>
<dbReference type="PROSITE" id="PS50886">
    <property type="entry name" value="TRBD"/>
    <property type="match status" value="1"/>
</dbReference>
<keyword evidence="9 15" id="KW-0067">ATP-binding</keyword>
<dbReference type="CDD" id="cd02796">
    <property type="entry name" value="tRNA_bind_bactPheRS"/>
    <property type="match status" value="1"/>
</dbReference>
<evidence type="ECO:0000256" key="8">
    <source>
        <dbReference type="ARBA" id="ARBA00022741"/>
    </source>
</evidence>
<keyword evidence="10 15" id="KW-0460">Magnesium</keyword>
<keyword evidence="13 15" id="KW-0030">Aminoacyl-tRNA synthetase</keyword>
<sequence>MKFTLSWLRDHLDTDASVQEIADKLTALGLEVEGIDNPAEKLAPFVVAEVLSAERHPQADKLQVLQVDAGNGPMQVVCGAPNARAGMKGVFGPPGAYVPGSDFTLKVAAIRGVESNGMMCSERELELGTGHDGIIELPAEAPVGQSYAAYAGLEDPVFDIAVTPNRPDCFGVRGIARDLAAAGLGTLRERPVRPLAEDGANPVAITIEKGSGCEAFAARLIRGVKNGPSPDWLQARLRAVGLRPISALVDVTNFFSIDQARPLHVYDAALLKGGITVRRGRQERFDALNDKAYEAVADDCVIADDSGVLGLGGVVGGVSTGVTETTTDVLLECAWFDPVAIARTGQRHQVHTDARARFERGVDPLTLEEMTDAATAMIVELCGGAPSQRSMATSSRWSQVTAPRTIALRSERLESLAGLSLPTDEQNRILTALGFQSGPNGWTVPGWRPDIDGEADLVEEVARVAGLDLLPSTPLPRDAGVAKAVALPSQRLERRVRRAAAARGFNEAITWSFISEADAALFGGGAHVLANPISEEMKVMRPSLLPGLARAAARNLSRGATSVRLFELGRRYLADAERPTLSLLMAGDADPRSWQSGKARPFDAYDVKAAALALLGEAGAPVANLQLAQGAGDAFHPGRSATLRLGKAELARFGELHPALAKALDLPAGTQAADLYLDALPAARDKGRARPAFTPPALQPLTRDFAFVVPDGLAAGDLVRTIRGADKTLITDVRVFDRYQPAGGDLSLALEVALQPTDKTLTEADLAALSDKVVAAAAKLGATLRT</sequence>
<dbReference type="InterPro" id="IPR002547">
    <property type="entry name" value="tRNA-bd_dom"/>
</dbReference>
<dbReference type="InterPro" id="IPR020825">
    <property type="entry name" value="Phe-tRNA_synthase-like_B3/B4"/>
</dbReference>
<keyword evidence="11 16" id="KW-0694">RNA-binding</keyword>
<comment type="catalytic activity">
    <reaction evidence="14 15">
        <text>tRNA(Phe) + L-phenylalanine + ATP = L-phenylalanyl-tRNA(Phe) + AMP + diphosphate + H(+)</text>
        <dbReference type="Rhea" id="RHEA:19413"/>
        <dbReference type="Rhea" id="RHEA-COMP:9668"/>
        <dbReference type="Rhea" id="RHEA-COMP:9699"/>
        <dbReference type="ChEBI" id="CHEBI:15378"/>
        <dbReference type="ChEBI" id="CHEBI:30616"/>
        <dbReference type="ChEBI" id="CHEBI:33019"/>
        <dbReference type="ChEBI" id="CHEBI:58095"/>
        <dbReference type="ChEBI" id="CHEBI:78442"/>
        <dbReference type="ChEBI" id="CHEBI:78531"/>
        <dbReference type="ChEBI" id="CHEBI:456215"/>
        <dbReference type="EC" id="6.1.1.20"/>
    </reaction>
</comment>
<dbReference type="SUPFAM" id="SSF56037">
    <property type="entry name" value="PheT/TilS domain"/>
    <property type="match status" value="1"/>
</dbReference>
<dbReference type="SMART" id="SM00896">
    <property type="entry name" value="FDX-ACB"/>
    <property type="match status" value="1"/>
</dbReference>
<evidence type="ECO:0000256" key="4">
    <source>
        <dbReference type="ARBA" id="ARBA00022490"/>
    </source>
</evidence>
<evidence type="ECO:0000256" key="6">
    <source>
        <dbReference type="ARBA" id="ARBA00022598"/>
    </source>
</evidence>
<dbReference type="CDD" id="cd00769">
    <property type="entry name" value="PheRS_beta_core"/>
    <property type="match status" value="1"/>
</dbReference>